<feature type="transmembrane region" description="Helical" evidence="1">
    <location>
        <begin position="66"/>
        <end position="86"/>
    </location>
</feature>
<sequence length="138" mass="14236">MMAAVIFALGGGMLIALSRQVNGRLALQSSALESSFWNHLVGFAALIAITVAVGSFWPEGVENAPWYAWAGGAVGVVFVAASSWLIPRLGATMTGALLVAGQMLSGVTLDVLRGVDAVLWMQIGGVALILGGVLLARR</sequence>
<dbReference type="InterPro" id="IPR006750">
    <property type="entry name" value="YdcZ"/>
</dbReference>
<organism evidence="2 3">
    <name type="scientific">Pararhodobacter zhoushanensis</name>
    <dbReference type="NCBI Taxonomy" id="2479545"/>
    <lineage>
        <taxon>Bacteria</taxon>
        <taxon>Pseudomonadati</taxon>
        <taxon>Pseudomonadota</taxon>
        <taxon>Alphaproteobacteria</taxon>
        <taxon>Rhodobacterales</taxon>
        <taxon>Paracoccaceae</taxon>
        <taxon>Pararhodobacter</taxon>
    </lineage>
</organism>
<name>A0ABT3GWW1_9RHOB</name>
<keyword evidence="1" id="KW-0472">Membrane</keyword>
<feature type="transmembrane region" description="Helical" evidence="1">
    <location>
        <begin position="117"/>
        <end position="136"/>
    </location>
</feature>
<gene>
    <name evidence="2" type="ORF">OKW52_06815</name>
</gene>
<feature type="transmembrane region" description="Helical" evidence="1">
    <location>
        <begin position="36"/>
        <end position="57"/>
    </location>
</feature>
<dbReference type="Pfam" id="PF04657">
    <property type="entry name" value="DMT_YdcZ"/>
    <property type="match status" value="1"/>
</dbReference>
<keyword evidence="1" id="KW-0812">Transmembrane</keyword>
<evidence type="ECO:0000313" key="3">
    <source>
        <dbReference type="Proteomes" id="UP001208938"/>
    </source>
</evidence>
<dbReference type="Proteomes" id="UP001208938">
    <property type="component" value="Unassembled WGS sequence"/>
</dbReference>
<dbReference type="PANTHER" id="PTHR34821">
    <property type="entry name" value="INNER MEMBRANE PROTEIN YDCZ"/>
    <property type="match status" value="1"/>
</dbReference>
<proteinExistence type="predicted"/>
<reference evidence="2 3" key="1">
    <citation type="submission" date="2022-10" db="EMBL/GenBank/DDBJ databases">
        <title>Pararhodobacter sp. nov., isolated from marine algae.</title>
        <authorList>
            <person name="Choi B.J."/>
            <person name="Kim J.M."/>
            <person name="Lee J.K."/>
            <person name="Choi D.G."/>
            <person name="Jeon C.O."/>
        </authorList>
    </citation>
    <scope>NUCLEOTIDE SEQUENCE [LARGE SCALE GENOMIC DNA]</scope>
    <source>
        <strain evidence="2 3">ZQ420</strain>
    </source>
</reference>
<evidence type="ECO:0000256" key="1">
    <source>
        <dbReference type="SAM" id="Phobius"/>
    </source>
</evidence>
<comment type="caution">
    <text evidence="2">The sequence shown here is derived from an EMBL/GenBank/DDBJ whole genome shotgun (WGS) entry which is preliminary data.</text>
</comment>
<dbReference type="RefSeq" id="WP_264505053.1">
    <property type="nucleotide sequence ID" value="NZ_JAPDFL010000001.1"/>
</dbReference>
<keyword evidence="1" id="KW-1133">Transmembrane helix</keyword>
<dbReference type="PANTHER" id="PTHR34821:SF2">
    <property type="entry name" value="INNER MEMBRANE PROTEIN YDCZ"/>
    <property type="match status" value="1"/>
</dbReference>
<protein>
    <submittedName>
        <fullName evidence="2">DMT family transporter</fullName>
    </submittedName>
</protein>
<dbReference type="EMBL" id="JAPDFL010000001">
    <property type="protein sequence ID" value="MCW1931980.1"/>
    <property type="molecule type" value="Genomic_DNA"/>
</dbReference>
<accession>A0ABT3GWW1</accession>
<evidence type="ECO:0000313" key="2">
    <source>
        <dbReference type="EMBL" id="MCW1931980.1"/>
    </source>
</evidence>
<keyword evidence="3" id="KW-1185">Reference proteome</keyword>